<sequence>MTNLLEFDNIHYAYPNCRESLSGVTFSIKKGARVALVGPNGAGKTTLMLMANGVLEPSKGRVLLDGEPLRYDSRSLREVRKKVGMVFQNSDTQLFAPTVYQDVAFGPLNLGMEPGEIEKVVRRALLEVGLAGFEKRPPHQLSGGEKKRAAIAGTLAMDPEILVFDEPTSSLDPAGAADLMELLDELHAKGATIIISTHDVELAYLWADQIILMNKGTVLHSGTPEEVFTDPALVTSSNLRMPAVLEVYTELLSRKMVEKTQSPKSVLQLVSSLEQNFSKPRADRALGTIAVCNVDATGADEIKAWVADNPGHKRGAMGTRAKNLAEQKSIALDFTYGVIDKSILRALVGECSVLLTPASMVPHVFRRVKTYCQESGNTIAVVPMNAKTASLTSGALKKQGPAE</sequence>
<comment type="function">
    <text evidence="10">Part of an ABC transporter complex. Responsible for energy coupling to the transport system.</text>
</comment>
<dbReference type="GO" id="GO:0043190">
    <property type="term" value="C:ATP-binding cassette (ABC) transporter complex"/>
    <property type="evidence" value="ECO:0007669"/>
    <property type="project" value="TreeGrafter"/>
</dbReference>
<dbReference type="InterPro" id="IPR003439">
    <property type="entry name" value="ABC_transporter-like_ATP-bd"/>
</dbReference>
<keyword evidence="3 10" id="KW-0813">Transport</keyword>
<dbReference type="Proteomes" id="UP000002408">
    <property type="component" value="Chromosome"/>
</dbReference>
<dbReference type="KEGG" id="mbn:Mboo_1296"/>
<dbReference type="GO" id="GO:0016887">
    <property type="term" value="F:ATP hydrolysis activity"/>
    <property type="evidence" value="ECO:0007669"/>
    <property type="project" value="InterPro"/>
</dbReference>
<dbReference type="GO" id="GO:0042626">
    <property type="term" value="F:ATPase-coupled transmembrane transporter activity"/>
    <property type="evidence" value="ECO:0007669"/>
    <property type="project" value="TreeGrafter"/>
</dbReference>
<evidence type="ECO:0000256" key="1">
    <source>
        <dbReference type="ARBA" id="ARBA00004202"/>
    </source>
</evidence>
<dbReference type="SUPFAM" id="SSF52540">
    <property type="entry name" value="P-loop containing nucleoside triphosphate hydrolases"/>
    <property type="match status" value="1"/>
</dbReference>
<evidence type="ECO:0000313" key="13">
    <source>
        <dbReference type="Proteomes" id="UP000002408"/>
    </source>
</evidence>
<keyword evidence="6 10" id="KW-0067">ATP-binding</keyword>
<keyword evidence="4 10" id="KW-1003">Cell membrane</keyword>
<dbReference type="Gene3D" id="3.40.50.300">
    <property type="entry name" value="P-loop containing nucleotide triphosphate hydrolases"/>
    <property type="match status" value="1"/>
</dbReference>
<reference evidence="13" key="1">
    <citation type="journal article" date="2015" name="Microbiology">
        <title>Genome of Methanoregula boonei 6A8 reveals adaptations to oligotrophic peatland environments.</title>
        <authorList>
            <person name="Braeuer S."/>
            <person name="Cadillo-Quiroz H."/>
            <person name="Kyrpides N."/>
            <person name="Woyke T."/>
            <person name="Goodwin L."/>
            <person name="Detter C."/>
            <person name="Podell S."/>
            <person name="Yavitt J.B."/>
            <person name="Zinder S.H."/>
        </authorList>
    </citation>
    <scope>NUCLEOTIDE SEQUENCE [LARGE SCALE GENOMIC DNA]</scope>
    <source>
        <strain evidence="13">DSM 21154 / JCM 14090 / 6A8</strain>
    </source>
</reference>
<evidence type="ECO:0000256" key="8">
    <source>
        <dbReference type="ARBA" id="ARBA00023136"/>
    </source>
</evidence>
<evidence type="ECO:0000256" key="4">
    <source>
        <dbReference type="ARBA" id="ARBA00022475"/>
    </source>
</evidence>
<comment type="function">
    <text evidence="9">Probably part of an ABC transporter complex. Responsible for energy coupling to the transport system.</text>
</comment>
<dbReference type="InterPro" id="IPR003593">
    <property type="entry name" value="AAA+_ATPase"/>
</dbReference>
<dbReference type="NCBIfam" id="TIGR01166">
    <property type="entry name" value="cbiO"/>
    <property type="match status" value="1"/>
</dbReference>
<dbReference type="GO" id="GO:0005524">
    <property type="term" value="F:ATP binding"/>
    <property type="evidence" value="ECO:0007669"/>
    <property type="project" value="UniProtKB-UniRule"/>
</dbReference>
<evidence type="ECO:0000256" key="9">
    <source>
        <dbReference type="ARBA" id="ARBA00025157"/>
    </source>
</evidence>
<evidence type="ECO:0000256" key="7">
    <source>
        <dbReference type="ARBA" id="ARBA00022967"/>
    </source>
</evidence>
<evidence type="ECO:0000256" key="5">
    <source>
        <dbReference type="ARBA" id="ARBA00022741"/>
    </source>
</evidence>
<keyword evidence="13" id="KW-1185">Reference proteome</keyword>
<dbReference type="CDD" id="cd03225">
    <property type="entry name" value="ABC_cobalt_CbiO_domain1"/>
    <property type="match status" value="1"/>
</dbReference>
<evidence type="ECO:0000256" key="6">
    <source>
        <dbReference type="ARBA" id="ARBA00022840"/>
    </source>
</evidence>
<dbReference type="AlphaFoldDB" id="A7I7V3"/>
<accession>A7I7V3</accession>
<dbReference type="InterPro" id="IPR005876">
    <property type="entry name" value="Co_trans_ATP-bd"/>
</dbReference>
<evidence type="ECO:0000259" key="11">
    <source>
        <dbReference type="PROSITE" id="PS50893"/>
    </source>
</evidence>
<gene>
    <name evidence="12" type="ordered locus">Mboo_1296</name>
</gene>
<dbReference type="Pfam" id="PF00005">
    <property type="entry name" value="ABC_tran"/>
    <property type="match status" value="1"/>
</dbReference>
<dbReference type="InterPro" id="IPR050095">
    <property type="entry name" value="ECF_ABC_transporter_ATP-bd"/>
</dbReference>
<comment type="subcellular location">
    <subcellularLocation>
        <location evidence="1 10">Cell membrane</location>
        <topology evidence="1 10">Peripheral membrane protein</topology>
    </subcellularLocation>
</comment>
<dbReference type="PROSITE" id="PS00211">
    <property type="entry name" value="ABC_TRANSPORTER_1"/>
    <property type="match status" value="1"/>
</dbReference>
<dbReference type="InterPro" id="IPR015856">
    <property type="entry name" value="ABC_transpr_CbiO/EcfA_su"/>
</dbReference>
<feature type="domain" description="ABC transporter" evidence="11">
    <location>
        <begin position="5"/>
        <end position="240"/>
    </location>
</feature>
<dbReference type="OrthoDB" id="18209at2157"/>
<keyword evidence="7" id="KW-1278">Translocase</keyword>
<dbReference type="InterPro" id="IPR027417">
    <property type="entry name" value="P-loop_NTPase"/>
</dbReference>
<dbReference type="FunFam" id="3.40.50.300:FF:000224">
    <property type="entry name" value="Energy-coupling factor transporter ATP-binding protein EcfA"/>
    <property type="match status" value="1"/>
</dbReference>
<dbReference type="GO" id="GO:0006824">
    <property type="term" value="P:cobalt ion transport"/>
    <property type="evidence" value="ECO:0007669"/>
    <property type="project" value="InterPro"/>
</dbReference>
<dbReference type="PROSITE" id="PS50893">
    <property type="entry name" value="ABC_TRANSPORTER_2"/>
    <property type="match status" value="1"/>
</dbReference>
<evidence type="ECO:0000256" key="3">
    <source>
        <dbReference type="ARBA" id="ARBA00022448"/>
    </source>
</evidence>
<evidence type="ECO:0000256" key="10">
    <source>
        <dbReference type="RuleBase" id="RU364103"/>
    </source>
</evidence>
<dbReference type="PANTHER" id="PTHR43553">
    <property type="entry name" value="HEAVY METAL TRANSPORTER"/>
    <property type="match status" value="1"/>
</dbReference>
<dbReference type="eggNOG" id="arCOG00203">
    <property type="taxonomic scope" value="Archaea"/>
</dbReference>
<dbReference type="HOGENOM" id="CLU_000604_13_2_2"/>
<dbReference type="EMBL" id="CP000780">
    <property type="protein sequence ID" value="ABS55814.1"/>
    <property type="molecule type" value="Genomic_DNA"/>
</dbReference>
<dbReference type="PANTHER" id="PTHR43553:SF24">
    <property type="entry name" value="ENERGY-COUPLING FACTOR TRANSPORTER ATP-BINDING PROTEIN ECFA1"/>
    <property type="match status" value="1"/>
</dbReference>
<dbReference type="SMART" id="SM00382">
    <property type="entry name" value="AAA"/>
    <property type="match status" value="1"/>
</dbReference>
<dbReference type="GeneID" id="5412054"/>
<evidence type="ECO:0000256" key="2">
    <source>
        <dbReference type="ARBA" id="ARBA00005417"/>
    </source>
</evidence>
<evidence type="ECO:0000313" key="12">
    <source>
        <dbReference type="EMBL" id="ABS55814.1"/>
    </source>
</evidence>
<name>A7I7V3_METB6</name>
<proteinExistence type="inferred from homology"/>
<organism evidence="12 13">
    <name type="scientific">Methanoregula boonei (strain DSM 21154 / JCM 14090 / 6A8)</name>
    <dbReference type="NCBI Taxonomy" id="456442"/>
    <lineage>
        <taxon>Archaea</taxon>
        <taxon>Methanobacteriati</taxon>
        <taxon>Methanobacteriota</taxon>
        <taxon>Stenosarchaea group</taxon>
        <taxon>Methanomicrobia</taxon>
        <taxon>Methanomicrobiales</taxon>
        <taxon>Methanoregulaceae</taxon>
        <taxon>Methanoregula</taxon>
    </lineage>
</organism>
<dbReference type="InterPro" id="IPR017871">
    <property type="entry name" value="ABC_transporter-like_CS"/>
</dbReference>
<keyword evidence="8 10" id="KW-0472">Membrane</keyword>
<protein>
    <recommendedName>
        <fullName evidence="10">ABC transporter ATP-binding protein</fullName>
    </recommendedName>
</protein>
<dbReference type="STRING" id="456442.Mboo_1296"/>
<dbReference type="RefSeq" id="WP_012106846.1">
    <property type="nucleotide sequence ID" value="NC_009712.1"/>
</dbReference>
<comment type="similarity">
    <text evidence="2 10">Belongs to the ABC transporter superfamily.</text>
</comment>
<keyword evidence="5 10" id="KW-0547">Nucleotide-binding</keyword>